<dbReference type="AlphaFoldDB" id="A0A8H4IZB8"/>
<gene>
    <name evidence="2" type="ORF">GTA08_BOTSDO03154</name>
</gene>
<evidence type="ECO:0000313" key="2">
    <source>
        <dbReference type="EMBL" id="KAF4309094.1"/>
    </source>
</evidence>
<proteinExistence type="predicted"/>
<name>A0A8H4IZB8_9PEZI</name>
<comment type="caution">
    <text evidence="2">The sequence shown here is derived from an EMBL/GenBank/DDBJ whole genome shotgun (WGS) entry which is preliminary data.</text>
</comment>
<feature type="region of interest" description="Disordered" evidence="1">
    <location>
        <begin position="170"/>
        <end position="210"/>
    </location>
</feature>
<dbReference type="EMBL" id="WWBZ02000016">
    <property type="protein sequence ID" value="KAF4309094.1"/>
    <property type="molecule type" value="Genomic_DNA"/>
</dbReference>
<reference evidence="2" key="1">
    <citation type="submission" date="2020-04" db="EMBL/GenBank/DDBJ databases">
        <title>Genome Assembly and Annotation of Botryosphaeria dothidea sdau 11-99, a Latent Pathogen of Apple Fruit Ring Rot in China.</title>
        <authorList>
            <person name="Yu C."/>
            <person name="Diao Y."/>
            <person name="Lu Q."/>
            <person name="Zhao J."/>
            <person name="Cui S."/>
            <person name="Peng C."/>
            <person name="He B."/>
            <person name="Liu H."/>
        </authorList>
    </citation>
    <scope>NUCLEOTIDE SEQUENCE [LARGE SCALE GENOMIC DNA]</scope>
    <source>
        <strain evidence="2">Sdau11-99</strain>
    </source>
</reference>
<feature type="compositionally biased region" description="Polar residues" evidence="1">
    <location>
        <begin position="170"/>
        <end position="190"/>
    </location>
</feature>
<evidence type="ECO:0000313" key="3">
    <source>
        <dbReference type="Proteomes" id="UP000572817"/>
    </source>
</evidence>
<dbReference type="Proteomes" id="UP000572817">
    <property type="component" value="Unassembled WGS sequence"/>
</dbReference>
<accession>A0A8H4IZB8</accession>
<feature type="region of interest" description="Disordered" evidence="1">
    <location>
        <begin position="230"/>
        <end position="261"/>
    </location>
</feature>
<protein>
    <submittedName>
        <fullName evidence="2">Uncharacterized protein</fullName>
    </submittedName>
</protein>
<feature type="region of interest" description="Disordered" evidence="1">
    <location>
        <begin position="1"/>
        <end position="27"/>
    </location>
</feature>
<sequence length="355" mass="37687">MDTGAPLMSATPTPAAQSAGDINGTSQMMTSFGQTQVADRADGAESPFSDDYTKEHVADLLACDLLRERWGDPEHWYPRGLKAYKEPRAPTKWPKGVLQALKNLSNYTDGARLRNLALRHVTAAAMMRYRITKINSGNVKCMALEDVLAAIDVMKNVEDPMHEDNSFVVASSPTTPANDNRTAGSANPSTPDVAYSPDNVAAPTDDTSGMPTPIPATIATAASYSIIGHASTGGSDDAEEAAEAAEAAAVPAHQPPRLLSNNSECEQYTHGQQHVADQPANPTANSNILVSAAGAYIPVEVLNAIIREITTQLMKQSDAHNTQMLRQSEKHGAAMAKMAEAKAQAEIALAKLAVK</sequence>
<evidence type="ECO:0000256" key="1">
    <source>
        <dbReference type="SAM" id="MobiDB-lite"/>
    </source>
</evidence>
<keyword evidence="3" id="KW-1185">Reference proteome</keyword>
<organism evidence="2 3">
    <name type="scientific">Botryosphaeria dothidea</name>
    <dbReference type="NCBI Taxonomy" id="55169"/>
    <lineage>
        <taxon>Eukaryota</taxon>
        <taxon>Fungi</taxon>
        <taxon>Dikarya</taxon>
        <taxon>Ascomycota</taxon>
        <taxon>Pezizomycotina</taxon>
        <taxon>Dothideomycetes</taxon>
        <taxon>Dothideomycetes incertae sedis</taxon>
        <taxon>Botryosphaeriales</taxon>
        <taxon>Botryosphaeriaceae</taxon>
        <taxon>Botryosphaeria</taxon>
    </lineage>
</organism>